<evidence type="ECO:0000256" key="12">
    <source>
        <dbReference type="ARBA" id="ARBA00022777"/>
    </source>
</evidence>
<dbReference type="Gramene" id="TraesCS3A03G0158700.1">
    <property type="protein sequence ID" value="TraesCS3A03G0158700.1.CDS"/>
    <property type="gene ID" value="TraesCS3A03G0158700"/>
</dbReference>
<dbReference type="SUPFAM" id="SSF52047">
    <property type="entry name" value="RNI-like"/>
    <property type="match status" value="1"/>
</dbReference>
<dbReference type="InterPro" id="IPR003591">
    <property type="entry name" value="Leu-rich_rpt_typical-subtyp"/>
</dbReference>
<reference evidence="23" key="1">
    <citation type="submission" date="2018-08" db="EMBL/GenBank/DDBJ databases">
        <authorList>
            <person name="Rossello M."/>
        </authorList>
    </citation>
    <scope>NUCLEOTIDE SEQUENCE [LARGE SCALE GENOMIC DNA]</scope>
    <source>
        <strain evidence="23">cv. Chinese Spring</strain>
    </source>
</reference>
<dbReference type="OrthoDB" id="608948at2759"/>
<keyword evidence="11 20" id="KW-0547">Nucleotide-binding</keyword>
<accession>A0A3B6EBL1</accession>
<dbReference type="Pfam" id="PF13855">
    <property type="entry name" value="LRR_8"/>
    <property type="match status" value="1"/>
</dbReference>
<dbReference type="PROSITE" id="PS50011">
    <property type="entry name" value="PROTEIN_KINASE_DOM"/>
    <property type="match status" value="1"/>
</dbReference>
<dbReference type="Gramene" id="TraesCLE_scaffold_209374_01G000200.1">
    <property type="protein sequence ID" value="TraesCLE_scaffold_209374_01G000200.1"/>
    <property type="gene ID" value="TraesCLE_scaffold_209374_01G000200"/>
</dbReference>
<dbReference type="InterPro" id="IPR008271">
    <property type="entry name" value="Ser/Thr_kinase_AS"/>
</dbReference>
<evidence type="ECO:0000256" key="20">
    <source>
        <dbReference type="PROSITE-ProRule" id="PRU10141"/>
    </source>
</evidence>
<keyword evidence="3" id="KW-1003">Cell membrane</keyword>
<evidence type="ECO:0000256" key="4">
    <source>
        <dbReference type="ARBA" id="ARBA00022527"/>
    </source>
</evidence>
<keyword evidence="6" id="KW-0433">Leucine-rich repeat</keyword>
<dbReference type="InterPro" id="IPR017441">
    <property type="entry name" value="Protein_kinase_ATP_BS"/>
</dbReference>
<dbReference type="PROSITE" id="PS00108">
    <property type="entry name" value="PROTEIN_KINASE_ST"/>
    <property type="match status" value="1"/>
</dbReference>
<keyword evidence="17" id="KW-0325">Glycoprotein</keyword>
<evidence type="ECO:0000256" key="11">
    <source>
        <dbReference type="ARBA" id="ARBA00022741"/>
    </source>
</evidence>
<evidence type="ECO:0000256" key="9">
    <source>
        <dbReference type="ARBA" id="ARBA00022729"/>
    </source>
</evidence>
<dbReference type="PANTHER" id="PTHR27008:SF497">
    <property type="entry name" value="OS11G0695000 PROTEIN"/>
    <property type="match status" value="1"/>
</dbReference>
<dbReference type="PROSITE" id="PS00107">
    <property type="entry name" value="PROTEIN_KINASE_ATP"/>
    <property type="match status" value="1"/>
</dbReference>
<dbReference type="GO" id="GO:0005886">
    <property type="term" value="C:plasma membrane"/>
    <property type="evidence" value="ECO:0007669"/>
    <property type="project" value="UniProtKB-SubCell"/>
</dbReference>
<feature type="domain" description="Protein kinase" evidence="22">
    <location>
        <begin position="434"/>
        <end position="718"/>
    </location>
</feature>
<keyword evidence="14 21" id="KW-1133">Transmembrane helix</keyword>
<reference evidence="23" key="2">
    <citation type="submission" date="2018-10" db="UniProtKB">
        <authorList>
            <consortium name="EnsemblPlants"/>
        </authorList>
    </citation>
    <scope>IDENTIFICATION</scope>
</reference>
<evidence type="ECO:0000256" key="10">
    <source>
        <dbReference type="ARBA" id="ARBA00022737"/>
    </source>
</evidence>
<keyword evidence="8 21" id="KW-0812">Transmembrane</keyword>
<dbReference type="InterPro" id="IPR032675">
    <property type="entry name" value="LRR_dom_sf"/>
</dbReference>
<dbReference type="GO" id="GO:0005524">
    <property type="term" value="F:ATP binding"/>
    <property type="evidence" value="ECO:0007669"/>
    <property type="project" value="UniProtKB-UniRule"/>
</dbReference>
<evidence type="ECO:0000256" key="2">
    <source>
        <dbReference type="ARBA" id="ARBA00012513"/>
    </source>
</evidence>
<evidence type="ECO:0000256" key="21">
    <source>
        <dbReference type="SAM" id="Phobius"/>
    </source>
</evidence>
<evidence type="ECO:0000256" key="6">
    <source>
        <dbReference type="ARBA" id="ARBA00022614"/>
    </source>
</evidence>
<evidence type="ECO:0000256" key="15">
    <source>
        <dbReference type="ARBA" id="ARBA00023136"/>
    </source>
</evidence>
<feature type="binding site" evidence="20">
    <location>
        <position position="462"/>
    </location>
    <ligand>
        <name>ATP</name>
        <dbReference type="ChEBI" id="CHEBI:30616"/>
    </ligand>
</feature>
<dbReference type="InterPro" id="IPR011009">
    <property type="entry name" value="Kinase-like_dom_sf"/>
</dbReference>
<evidence type="ECO:0000256" key="13">
    <source>
        <dbReference type="ARBA" id="ARBA00022840"/>
    </source>
</evidence>
<dbReference type="STRING" id="4565.A0A3B6EBL1"/>
<keyword evidence="16" id="KW-0675">Receptor</keyword>
<dbReference type="Gramene" id="TraesARI3A03G01348820.1">
    <property type="protein sequence ID" value="TraesARI3A03G01348820.1"/>
    <property type="gene ID" value="TraesARI3A03G01348820"/>
</dbReference>
<dbReference type="Gramene" id="TraesWEE_scaffold_157804_01G000200.1">
    <property type="protein sequence ID" value="TraesWEE_scaffold_157804_01G000200.1"/>
    <property type="gene ID" value="TraesWEE_scaffold_157804_01G000200"/>
</dbReference>
<evidence type="ECO:0000256" key="14">
    <source>
        <dbReference type="ARBA" id="ARBA00022989"/>
    </source>
</evidence>
<keyword evidence="12" id="KW-0418">Kinase</keyword>
<evidence type="ECO:0000313" key="23">
    <source>
        <dbReference type="EnsemblPlants" id="TraesCS3A02G072300.1"/>
    </source>
</evidence>
<evidence type="ECO:0000256" key="16">
    <source>
        <dbReference type="ARBA" id="ARBA00023170"/>
    </source>
</evidence>
<organism evidence="23">
    <name type="scientific">Triticum aestivum</name>
    <name type="common">Wheat</name>
    <dbReference type="NCBI Taxonomy" id="4565"/>
    <lineage>
        <taxon>Eukaryota</taxon>
        <taxon>Viridiplantae</taxon>
        <taxon>Streptophyta</taxon>
        <taxon>Embryophyta</taxon>
        <taxon>Tracheophyta</taxon>
        <taxon>Spermatophyta</taxon>
        <taxon>Magnoliopsida</taxon>
        <taxon>Liliopsida</taxon>
        <taxon>Poales</taxon>
        <taxon>Poaceae</taxon>
        <taxon>BOP clade</taxon>
        <taxon>Pooideae</taxon>
        <taxon>Triticodae</taxon>
        <taxon>Triticeae</taxon>
        <taxon>Triticinae</taxon>
        <taxon>Triticum</taxon>
    </lineage>
</organism>
<keyword evidence="13 20" id="KW-0067">ATP-binding</keyword>
<dbReference type="Gramene" id="TraesKAR3A01G0030800.1">
    <property type="protein sequence ID" value="cds.TraesKAR3A01G0030800.1"/>
    <property type="gene ID" value="TraesKAR3A01G0030800"/>
</dbReference>
<dbReference type="FunFam" id="3.30.200.20:FF:000661">
    <property type="entry name" value="Serine-threonine protein kinase plant-type"/>
    <property type="match status" value="1"/>
</dbReference>
<dbReference type="Pfam" id="PF00560">
    <property type="entry name" value="LRR_1"/>
    <property type="match status" value="4"/>
</dbReference>
<dbReference type="SMART" id="SM00220">
    <property type="entry name" value="S_TKc"/>
    <property type="match status" value="1"/>
</dbReference>
<dbReference type="Gramene" id="TraesCS3A02G072300.1">
    <property type="protein sequence ID" value="TraesCS3A02G072300.1"/>
    <property type="gene ID" value="TraesCS3A02G072300"/>
</dbReference>
<keyword evidence="15 21" id="KW-0472">Membrane</keyword>
<dbReference type="Gramene" id="TraesLDM3A03G01332320.1">
    <property type="protein sequence ID" value="TraesLDM3A03G01332320.1"/>
    <property type="gene ID" value="TraesLDM3A03G01332320"/>
</dbReference>
<evidence type="ECO:0000313" key="24">
    <source>
        <dbReference type="Proteomes" id="UP000019116"/>
    </source>
</evidence>
<comment type="subcellular location">
    <subcellularLocation>
        <location evidence="1">Cell membrane</location>
        <topology evidence="1">Single-pass membrane protein</topology>
    </subcellularLocation>
</comment>
<name>A0A3B6EBL1_WHEAT</name>
<evidence type="ECO:0000256" key="5">
    <source>
        <dbReference type="ARBA" id="ARBA00022553"/>
    </source>
</evidence>
<dbReference type="SUPFAM" id="SSF56112">
    <property type="entry name" value="Protein kinase-like (PK-like)"/>
    <property type="match status" value="1"/>
</dbReference>
<dbReference type="AlphaFoldDB" id="A0A3B6EBL1"/>
<dbReference type="InterPro" id="IPR000719">
    <property type="entry name" value="Prot_kinase_dom"/>
</dbReference>
<feature type="transmembrane region" description="Helical" evidence="21">
    <location>
        <begin position="378"/>
        <end position="398"/>
    </location>
</feature>
<dbReference type="InterPro" id="IPR051809">
    <property type="entry name" value="Plant_receptor-like_S/T_kinase"/>
</dbReference>
<keyword evidence="24" id="KW-1185">Reference proteome</keyword>
<dbReference type="EnsemblPlants" id="TraesCS3A02G072300.1">
    <property type="protein sequence ID" value="TraesCS3A02G072300.1"/>
    <property type="gene ID" value="TraesCS3A02G072300"/>
</dbReference>
<keyword evidence="7" id="KW-0808">Transferase</keyword>
<evidence type="ECO:0000256" key="7">
    <source>
        <dbReference type="ARBA" id="ARBA00022679"/>
    </source>
</evidence>
<dbReference type="OMA" id="TESILMF"/>
<comment type="catalytic activity">
    <reaction evidence="19">
        <text>L-seryl-[protein] + ATP = O-phospho-L-seryl-[protein] + ADP + H(+)</text>
        <dbReference type="Rhea" id="RHEA:17989"/>
        <dbReference type="Rhea" id="RHEA-COMP:9863"/>
        <dbReference type="Rhea" id="RHEA-COMP:11604"/>
        <dbReference type="ChEBI" id="CHEBI:15378"/>
        <dbReference type="ChEBI" id="CHEBI:29999"/>
        <dbReference type="ChEBI" id="CHEBI:30616"/>
        <dbReference type="ChEBI" id="CHEBI:83421"/>
        <dbReference type="ChEBI" id="CHEBI:456216"/>
        <dbReference type="EC" id="2.7.11.1"/>
    </reaction>
</comment>
<dbReference type="Gramene" id="TraesSTA3A03G01320340.1">
    <property type="protein sequence ID" value="TraesSTA3A03G01320340.1"/>
    <property type="gene ID" value="TraesSTA3A03G01320340"/>
</dbReference>
<dbReference type="Pfam" id="PF00069">
    <property type="entry name" value="Pkinase"/>
    <property type="match status" value="1"/>
</dbReference>
<evidence type="ECO:0000256" key="8">
    <source>
        <dbReference type="ARBA" id="ARBA00022692"/>
    </source>
</evidence>
<dbReference type="Gene3D" id="3.80.10.10">
    <property type="entry name" value="Ribonuclease Inhibitor"/>
    <property type="match status" value="2"/>
</dbReference>
<keyword evidence="9" id="KW-0732">Signal</keyword>
<dbReference type="Proteomes" id="UP000019116">
    <property type="component" value="Chromosome 3A"/>
</dbReference>
<dbReference type="Gene3D" id="1.10.510.10">
    <property type="entry name" value="Transferase(Phosphotransferase) domain 1"/>
    <property type="match status" value="1"/>
</dbReference>
<evidence type="ECO:0000256" key="19">
    <source>
        <dbReference type="ARBA" id="ARBA00048679"/>
    </source>
</evidence>
<dbReference type="PANTHER" id="PTHR27008">
    <property type="entry name" value="OS04G0122200 PROTEIN"/>
    <property type="match status" value="1"/>
</dbReference>
<evidence type="ECO:0000256" key="17">
    <source>
        <dbReference type="ARBA" id="ARBA00023180"/>
    </source>
</evidence>
<evidence type="ECO:0000256" key="3">
    <source>
        <dbReference type="ARBA" id="ARBA00022475"/>
    </source>
</evidence>
<dbReference type="SMART" id="SM00369">
    <property type="entry name" value="LRR_TYP"/>
    <property type="match status" value="6"/>
</dbReference>
<protein>
    <recommendedName>
        <fullName evidence="2">non-specific serine/threonine protein kinase</fullName>
        <ecNumber evidence="2">2.7.11.1</ecNumber>
    </recommendedName>
</protein>
<dbReference type="Gramene" id="TraesCAD_scaffold_148737_01G000200.1">
    <property type="protein sequence ID" value="TraesCAD_scaffold_148737_01G000200.1"/>
    <property type="gene ID" value="TraesCAD_scaffold_148737_01G000200"/>
</dbReference>
<dbReference type="FunFam" id="3.80.10.10:FF:000095">
    <property type="entry name" value="LRR receptor-like serine/threonine-protein kinase GSO1"/>
    <property type="match status" value="1"/>
</dbReference>
<keyword evidence="5" id="KW-0597">Phosphoprotein</keyword>
<proteinExistence type="predicted"/>
<keyword evidence="4" id="KW-0723">Serine/threonine-protein kinase</keyword>
<evidence type="ECO:0000259" key="22">
    <source>
        <dbReference type="PROSITE" id="PS50011"/>
    </source>
</evidence>
<dbReference type="InterPro" id="IPR001611">
    <property type="entry name" value="Leu-rich_rpt"/>
</dbReference>
<dbReference type="Gramene" id="TraesROB_scaffold_094130_01G000100.1">
    <property type="protein sequence ID" value="TraesROB_scaffold_094130_01G000100.1"/>
    <property type="gene ID" value="TraesROB_scaffold_094130_01G000100"/>
</dbReference>
<sequence length="730" mass="80115">MRELSFLSLTRNQLVGNIPASLGNLSKLSVLTLPGNQLSGQVPATLGKLAALTVLELSSNNLEGNLDFLSSLSQCRQLWFLGIHNNSFRGVLHGHVGNLTSRLTIFRAGYNKLTGGIPAAISNISSLELIDLRDNLFTEPIPDSIAMLENLVDLDLSHNDMLGPIPAQMGMLRSLGQLLLEANKFSGSIPSSFDNLSFLQNIDLSNNKLGSTIPPSLFRLNKLITLDVSHNSIDGALPDDVSGLRQIDQIDLSSNFLVGSIPESFGQLDMLTYVNLSHNSFKGSIPDPLRKLGSLASLDLSFNNLSGIIPMFLANFTYLTTLNLSFNRLEGQIPKGGVFSNITLQSLIGNAGLCGAQRLGVPPCLDRSRSSNKHLLKILLPTLILASSAIVICLYLWFGKKLKKEKNNASVDTSNVPGHEIISYHELIRATNNFSEDNILGSGSFGKVFMGRLSSGLVVAIKVLDMQLEQAIRSFDVECRVLHMARHRNLIKILNACSNLDFRALVLQYMPNGSLETLLHRSEGTRHVGFLERLDIMLDVSMALEYLHHDHYELILHCDLKPSNVLFDEEMTAHVADFGIARWLLGDDTSMICTSMPETVGYMAPEYGSLGKASRKSDVFSYGIMLLEVFTRRKPTDAMFDAQLTFRQWVCQAFPAELVQIIDGQLLQGSPLSSCSLENGSLASVLELGLLCCSDSPDQRTTMRDVVVTLKKIKAEYIKQTATTSRSATQ</sequence>
<keyword evidence="10" id="KW-0677">Repeat</keyword>
<comment type="catalytic activity">
    <reaction evidence="18">
        <text>L-threonyl-[protein] + ATP = O-phospho-L-threonyl-[protein] + ADP + H(+)</text>
        <dbReference type="Rhea" id="RHEA:46608"/>
        <dbReference type="Rhea" id="RHEA-COMP:11060"/>
        <dbReference type="Rhea" id="RHEA-COMP:11605"/>
        <dbReference type="ChEBI" id="CHEBI:15378"/>
        <dbReference type="ChEBI" id="CHEBI:30013"/>
        <dbReference type="ChEBI" id="CHEBI:30616"/>
        <dbReference type="ChEBI" id="CHEBI:61977"/>
        <dbReference type="ChEBI" id="CHEBI:456216"/>
        <dbReference type="EC" id="2.7.11.1"/>
    </reaction>
</comment>
<dbReference type="GO" id="GO:0004674">
    <property type="term" value="F:protein serine/threonine kinase activity"/>
    <property type="evidence" value="ECO:0007669"/>
    <property type="project" value="UniProtKB-KW"/>
</dbReference>
<dbReference type="FunFam" id="1.10.510.10:FF:000358">
    <property type="entry name" value="Putative leucine-rich repeat receptor-like serine/threonine-protein kinase"/>
    <property type="match status" value="1"/>
</dbReference>
<dbReference type="EC" id="2.7.11.1" evidence="2"/>
<evidence type="ECO:0000256" key="1">
    <source>
        <dbReference type="ARBA" id="ARBA00004162"/>
    </source>
</evidence>
<dbReference type="SMR" id="A0A3B6EBL1"/>
<dbReference type="Gene3D" id="3.30.200.20">
    <property type="entry name" value="Phosphorylase Kinase, domain 1"/>
    <property type="match status" value="1"/>
</dbReference>
<evidence type="ECO:0000256" key="18">
    <source>
        <dbReference type="ARBA" id="ARBA00047899"/>
    </source>
</evidence>